<feature type="region of interest" description="Disordered" evidence="1">
    <location>
        <begin position="66"/>
        <end position="91"/>
    </location>
</feature>
<organism evidence="2 3">
    <name type="scientific">Caerostris darwini</name>
    <dbReference type="NCBI Taxonomy" id="1538125"/>
    <lineage>
        <taxon>Eukaryota</taxon>
        <taxon>Metazoa</taxon>
        <taxon>Ecdysozoa</taxon>
        <taxon>Arthropoda</taxon>
        <taxon>Chelicerata</taxon>
        <taxon>Arachnida</taxon>
        <taxon>Araneae</taxon>
        <taxon>Araneomorphae</taxon>
        <taxon>Entelegynae</taxon>
        <taxon>Araneoidea</taxon>
        <taxon>Araneidae</taxon>
        <taxon>Caerostris</taxon>
    </lineage>
</organism>
<feature type="compositionally biased region" description="Polar residues" evidence="1">
    <location>
        <begin position="76"/>
        <end position="91"/>
    </location>
</feature>
<dbReference type="Proteomes" id="UP001054837">
    <property type="component" value="Unassembled WGS sequence"/>
</dbReference>
<proteinExistence type="predicted"/>
<evidence type="ECO:0000256" key="1">
    <source>
        <dbReference type="SAM" id="MobiDB-lite"/>
    </source>
</evidence>
<gene>
    <name evidence="2" type="ORF">CDAR_278931</name>
</gene>
<evidence type="ECO:0000313" key="3">
    <source>
        <dbReference type="Proteomes" id="UP001054837"/>
    </source>
</evidence>
<sequence>MFCIVSIIGRARDRHRVPPHSLGMCLHCARPSCLPVELHYGRSLNRQQGVGFVLKSVQRTALAISRPHRRAEGQKVTPTLNGSRHSLFLNS</sequence>
<keyword evidence="3" id="KW-1185">Reference proteome</keyword>
<dbReference type="AlphaFoldDB" id="A0AAV4WRA7"/>
<reference evidence="2 3" key="1">
    <citation type="submission" date="2021-06" db="EMBL/GenBank/DDBJ databases">
        <title>Caerostris darwini draft genome.</title>
        <authorList>
            <person name="Kono N."/>
            <person name="Arakawa K."/>
        </authorList>
    </citation>
    <scope>NUCLEOTIDE SEQUENCE [LARGE SCALE GENOMIC DNA]</scope>
</reference>
<comment type="caution">
    <text evidence="2">The sequence shown here is derived from an EMBL/GenBank/DDBJ whole genome shotgun (WGS) entry which is preliminary data.</text>
</comment>
<evidence type="ECO:0000313" key="2">
    <source>
        <dbReference type="EMBL" id="GIY84466.1"/>
    </source>
</evidence>
<dbReference type="EMBL" id="BPLQ01014930">
    <property type="protein sequence ID" value="GIY84466.1"/>
    <property type="molecule type" value="Genomic_DNA"/>
</dbReference>
<accession>A0AAV4WRA7</accession>
<protein>
    <recommendedName>
        <fullName evidence="4">Secreted protein</fullName>
    </recommendedName>
</protein>
<name>A0AAV4WRA7_9ARAC</name>
<evidence type="ECO:0008006" key="4">
    <source>
        <dbReference type="Google" id="ProtNLM"/>
    </source>
</evidence>